<feature type="domain" description="SH3" evidence="6">
    <location>
        <begin position="1"/>
        <end position="53"/>
    </location>
</feature>
<evidence type="ECO:0000313" key="8">
    <source>
        <dbReference type="Proteomes" id="UP000030746"/>
    </source>
</evidence>
<dbReference type="STRING" id="225164.V4AAK1"/>
<dbReference type="PROSITE" id="PS50002">
    <property type="entry name" value="SH3"/>
    <property type="match status" value="1"/>
</dbReference>
<dbReference type="SUPFAM" id="SSF50044">
    <property type="entry name" value="SH3-domain"/>
    <property type="match status" value="1"/>
</dbReference>
<evidence type="ECO:0000256" key="2">
    <source>
        <dbReference type="ARBA" id="ARBA00022443"/>
    </source>
</evidence>
<gene>
    <name evidence="7" type="ORF">LOTGIDRAFT_56530</name>
</gene>
<dbReference type="KEGG" id="lgi:LOTGIDRAFT_56530"/>
<evidence type="ECO:0000256" key="4">
    <source>
        <dbReference type="ARBA" id="ARBA00023136"/>
    </source>
</evidence>
<dbReference type="OrthoDB" id="10255964at2759"/>
<dbReference type="RefSeq" id="XP_009057199.1">
    <property type="nucleotide sequence ID" value="XM_009058951.1"/>
</dbReference>
<name>V4AAK1_LOTGI</name>
<feature type="non-terminal residue" evidence="7">
    <location>
        <position position="1"/>
    </location>
</feature>
<accession>V4AAK1</accession>
<evidence type="ECO:0000256" key="1">
    <source>
        <dbReference type="ARBA" id="ARBA00004170"/>
    </source>
</evidence>
<keyword evidence="8" id="KW-1185">Reference proteome</keyword>
<protein>
    <recommendedName>
        <fullName evidence="6">SH3 domain-containing protein</fullName>
    </recommendedName>
</protein>
<dbReference type="AlphaFoldDB" id="V4AAK1"/>
<feature type="non-terminal residue" evidence="7">
    <location>
        <position position="53"/>
    </location>
</feature>
<dbReference type="PANTHER" id="PTHR14167:SF81">
    <property type="entry name" value="ENDOPHILIN-A"/>
    <property type="match status" value="1"/>
</dbReference>
<dbReference type="HOGENOM" id="CLU_186395_5_0_1"/>
<dbReference type="PANTHER" id="PTHR14167">
    <property type="entry name" value="SH3 DOMAIN-CONTAINING"/>
    <property type="match status" value="1"/>
</dbReference>
<dbReference type="SMART" id="SM00326">
    <property type="entry name" value="SH3"/>
    <property type="match status" value="1"/>
</dbReference>
<sequence length="53" mass="6123">RVLYQFEAQLDSQISLKPDEIVSVMEKAENGWFRGEVLGKSGWFPSSYVEEIE</sequence>
<proteinExistence type="predicted"/>
<evidence type="ECO:0000313" key="7">
    <source>
        <dbReference type="EMBL" id="ESO92110.1"/>
    </source>
</evidence>
<dbReference type="InterPro" id="IPR036028">
    <property type="entry name" value="SH3-like_dom_sf"/>
</dbReference>
<evidence type="ECO:0000256" key="3">
    <source>
        <dbReference type="ARBA" id="ARBA00023054"/>
    </source>
</evidence>
<keyword evidence="4" id="KW-0472">Membrane</keyword>
<dbReference type="Pfam" id="PF14604">
    <property type="entry name" value="SH3_9"/>
    <property type="match status" value="1"/>
</dbReference>
<evidence type="ECO:0000256" key="5">
    <source>
        <dbReference type="PROSITE-ProRule" id="PRU00192"/>
    </source>
</evidence>
<keyword evidence="2 5" id="KW-0728">SH3 domain</keyword>
<reference evidence="7 8" key="1">
    <citation type="journal article" date="2013" name="Nature">
        <title>Insights into bilaterian evolution from three spiralian genomes.</title>
        <authorList>
            <person name="Simakov O."/>
            <person name="Marletaz F."/>
            <person name="Cho S.J."/>
            <person name="Edsinger-Gonzales E."/>
            <person name="Havlak P."/>
            <person name="Hellsten U."/>
            <person name="Kuo D.H."/>
            <person name="Larsson T."/>
            <person name="Lv J."/>
            <person name="Arendt D."/>
            <person name="Savage R."/>
            <person name="Osoegawa K."/>
            <person name="de Jong P."/>
            <person name="Grimwood J."/>
            <person name="Chapman J.A."/>
            <person name="Shapiro H."/>
            <person name="Aerts A."/>
            <person name="Otillar R.P."/>
            <person name="Terry A.Y."/>
            <person name="Boore J.L."/>
            <person name="Grigoriev I.V."/>
            <person name="Lindberg D.R."/>
            <person name="Seaver E.C."/>
            <person name="Weisblat D.A."/>
            <person name="Putnam N.H."/>
            <person name="Rokhsar D.S."/>
        </authorList>
    </citation>
    <scope>NUCLEOTIDE SEQUENCE [LARGE SCALE GENOMIC DNA]</scope>
</reference>
<dbReference type="GeneID" id="20251352"/>
<dbReference type="Gene3D" id="2.30.30.40">
    <property type="entry name" value="SH3 Domains"/>
    <property type="match status" value="1"/>
</dbReference>
<dbReference type="Proteomes" id="UP000030746">
    <property type="component" value="Unassembled WGS sequence"/>
</dbReference>
<comment type="subcellular location">
    <subcellularLocation>
        <location evidence="1">Membrane</location>
        <topology evidence="1">Peripheral membrane protein</topology>
    </subcellularLocation>
</comment>
<keyword evidence="3" id="KW-0175">Coiled coil</keyword>
<organism evidence="7 8">
    <name type="scientific">Lottia gigantea</name>
    <name type="common">Giant owl limpet</name>
    <dbReference type="NCBI Taxonomy" id="225164"/>
    <lineage>
        <taxon>Eukaryota</taxon>
        <taxon>Metazoa</taxon>
        <taxon>Spiralia</taxon>
        <taxon>Lophotrochozoa</taxon>
        <taxon>Mollusca</taxon>
        <taxon>Gastropoda</taxon>
        <taxon>Patellogastropoda</taxon>
        <taxon>Lottioidea</taxon>
        <taxon>Lottiidae</taxon>
        <taxon>Lottia</taxon>
    </lineage>
</organism>
<dbReference type="PRINTS" id="PR00452">
    <property type="entry name" value="SH3DOMAIN"/>
</dbReference>
<dbReference type="InterPro" id="IPR050384">
    <property type="entry name" value="Endophilin_SH3RF"/>
</dbReference>
<dbReference type="CTD" id="20251352"/>
<evidence type="ECO:0000259" key="6">
    <source>
        <dbReference type="PROSITE" id="PS50002"/>
    </source>
</evidence>
<dbReference type="EMBL" id="KB202132">
    <property type="protein sequence ID" value="ESO92110.1"/>
    <property type="molecule type" value="Genomic_DNA"/>
</dbReference>
<dbReference type="InterPro" id="IPR001452">
    <property type="entry name" value="SH3_domain"/>
</dbReference>